<sequence>MTKLYIFVLLCLLTLGLLILNIQSLKRQTLPPIPTRISTVPSVIEYTVITETPVPSATPRPSATVTPTPNRISAGDLEAFFSKYAEKESVDRDLLKKIAVCESGFNPAARNGIYGGLFQFSENSWQSLRRIMNLDTNPALRFNAEEAIKTAAYKLALNGRAAWPNCSQ</sequence>
<dbReference type="InterPro" id="IPR023346">
    <property type="entry name" value="Lysozyme-like_dom_sf"/>
</dbReference>
<feature type="domain" description="Resuscitation-promoting factor core lysozyme-like" evidence="2">
    <location>
        <begin position="94"/>
        <end position="166"/>
    </location>
</feature>
<proteinExistence type="predicted"/>
<evidence type="ECO:0000259" key="2">
    <source>
        <dbReference type="Pfam" id="PF06737"/>
    </source>
</evidence>
<dbReference type="Gene3D" id="1.10.530.10">
    <property type="match status" value="1"/>
</dbReference>
<organism evidence="3 4">
    <name type="scientific">Candidatus Gottesmanbacteria bacterium GW2011_GWA2_42_18</name>
    <dbReference type="NCBI Taxonomy" id="1618442"/>
    <lineage>
        <taxon>Bacteria</taxon>
        <taxon>Candidatus Gottesmaniibacteriota</taxon>
    </lineage>
</organism>
<dbReference type="SUPFAM" id="SSF53955">
    <property type="entry name" value="Lysozyme-like"/>
    <property type="match status" value="1"/>
</dbReference>
<reference evidence="3 4" key="1">
    <citation type="journal article" date="2015" name="Nature">
        <title>rRNA introns, odd ribosomes, and small enigmatic genomes across a large radiation of phyla.</title>
        <authorList>
            <person name="Brown C.T."/>
            <person name="Hug L.A."/>
            <person name="Thomas B.C."/>
            <person name="Sharon I."/>
            <person name="Castelle C.J."/>
            <person name="Singh A."/>
            <person name="Wilkins M.J."/>
            <person name="Williams K.H."/>
            <person name="Banfield J.F."/>
        </authorList>
    </citation>
    <scope>NUCLEOTIDE SEQUENCE [LARGE SCALE GENOMIC DNA]</scope>
</reference>
<gene>
    <name evidence="3" type="ORF">UV09_C0003G0053</name>
</gene>
<dbReference type="GO" id="GO:0016787">
    <property type="term" value="F:hydrolase activity"/>
    <property type="evidence" value="ECO:0007669"/>
    <property type="project" value="UniProtKB-KW"/>
</dbReference>
<keyword evidence="1" id="KW-0378">Hydrolase</keyword>
<dbReference type="EMBL" id="LCDD01000003">
    <property type="protein sequence ID" value="KKS47708.1"/>
    <property type="molecule type" value="Genomic_DNA"/>
</dbReference>
<dbReference type="InterPro" id="IPR010618">
    <property type="entry name" value="RPF"/>
</dbReference>
<dbReference type="Pfam" id="PF06737">
    <property type="entry name" value="Transglycosylas"/>
    <property type="match status" value="1"/>
</dbReference>
<name>A0A0G1CDJ8_9BACT</name>
<dbReference type="PATRIC" id="fig|1618442.3.peg.207"/>
<evidence type="ECO:0000313" key="3">
    <source>
        <dbReference type="EMBL" id="KKS47708.1"/>
    </source>
</evidence>
<comment type="caution">
    <text evidence="3">The sequence shown here is derived from an EMBL/GenBank/DDBJ whole genome shotgun (WGS) entry which is preliminary data.</text>
</comment>
<protein>
    <submittedName>
        <fullName evidence="3">Protein containing Lytic transglycosylase-like, catalytic-like protein</fullName>
    </submittedName>
</protein>
<dbReference type="Proteomes" id="UP000034320">
    <property type="component" value="Unassembled WGS sequence"/>
</dbReference>
<evidence type="ECO:0000256" key="1">
    <source>
        <dbReference type="ARBA" id="ARBA00022801"/>
    </source>
</evidence>
<accession>A0A0G1CDJ8</accession>
<dbReference type="AlphaFoldDB" id="A0A0G1CDJ8"/>
<evidence type="ECO:0000313" key="4">
    <source>
        <dbReference type="Proteomes" id="UP000034320"/>
    </source>
</evidence>